<dbReference type="SUPFAM" id="SSF140931">
    <property type="entry name" value="Fic-like"/>
    <property type="match status" value="1"/>
</dbReference>
<dbReference type="PROSITE" id="PS51459">
    <property type="entry name" value="FIDO"/>
    <property type="match status" value="1"/>
</dbReference>
<dbReference type="InterPro" id="IPR040198">
    <property type="entry name" value="Fido_containing"/>
</dbReference>
<evidence type="ECO:0000259" key="1">
    <source>
        <dbReference type="PROSITE" id="PS51459"/>
    </source>
</evidence>
<organism evidence="2 3">
    <name type="scientific">Dyadobacter chenhuakuii</name>
    <dbReference type="NCBI Taxonomy" id="2909339"/>
    <lineage>
        <taxon>Bacteria</taxon>
        <taxon>Pseudomonadati</taxon>
        <taxon>Bacteroidota</taxon>
        <taxon>Cytophagia</taxon>
        <taxon>Cytophagales</taxon>
        <taxon>Spirosomataceae</taxon>
        <taxon>Dyadobacter</taxon>
    </lineage>
</organism>
<dbReference type="RefSeq" id="WP_235164020.1">
    <property type="nucleotide sequence ID" value="NZ_CP098805.1"/>
</dbReference>
<evidence type="ECO:0000313" key="3">
    <source>
        <dbReference type="Proteomes" id="UP001055420"/>
    </source>
</evidence>
<dbReference type="InterPro" id="IPR036597">
    <property type="entry name" value="Fido-like_dom_sf"/>
</dbReference>
<protein>
    <submittedName>
        <fullName evidence="2">Fic family protein</fullName>
    </submittedName>
</protein>
<dbReference type="Proteomes" id="UP001055420">
    <property type="component" value="Chromosome"/>
</dbReference>
<evidence type="ECO:0000313" key="2">
    <source>
        <dbReference type="EMBL" id="USJ30816.1"/>
    </source>
</evidence>
<name>A0ABY4XK56_9BACT</name>
<keyword evidence="3" id="KW-1185">Reference proteome</keyword>
<dbReference type="Gene3D" id="1.10.3290.10">
    <property type="entry name" value="Fido-like domain"/>
    <property type="match status" value="1"/>
</dbReference>
<gene>
    <name evidence="2" type="ORF">NFI80_23530</name>
</gene>
<dbReference type="PANTHER" id="PTHR13504:SF38">
    <property type="entry name" value="FIDO DOMAIN-CONTAINING PROTEIN"/>
    <property type="match status" value="1"/>
</dbReference>
<dbReference type="Pfam" id="PF02661">
    <property type="entry name" value="Fic"/>
    <property type="match status" value="1"/>
</dbReference>
<sequence length="257" mass="30210">MEILSDVLFQQYLDQNKSDLDHDLEAITNTPFTTSAFDFYTSVAVISSSKIEGEQLEVDSYVKHKIQHIEYLPELTQKPNDLFRAYQFAKENRLTRANFLESHKLISEHLLPEQWRGVLRQNNMLVMEHNTGKIQFEAVHFEQVEEEMDKLWSDIELLAQKTLTVAETFYYASFIHMVFVAIHPSNDGNGRAGRLLEKWFLAENLGETAWFIQSEKYYYQHVDQYYKNLNRLGVFYDQLDYGQAMPFLSMLPQAIKL</sequence>
<dbReference type="InterPro" id="IPR003812">
    <property type="entry name" value="Fido"/>
</dbReference>
<dbReference type="PANTHER" id="PTHR13504">
    <property type="entry name" value="FIDO DOMAIN-CONTAINING PROTEIN DDB_G0283145"/>
    <property type="match status" value="1"/>
</dbReference>
<proteinExistence type="predicted"/>
<accession>A0ABY4XK56</accession>
<reference evidence="2" key="1">
    <citation type="submission" date="2022-06" db="EMBL/GenBank/DDBJ databases">
        <title>Novel species in genus Dyadobacter.</title>
        <authorList>
            <person name="Ma C."/>
        </authorList>
    </citation>
    <scope>NUCLEOTIDE SEQUENCE</scope>
    <source>
        <strain evidence="2">CY22</strain>
    </source>
</reference>
<feature type="domain" description="Fido" evidence="1">
    <location>
        <begin position="94"/>
        <end position="250"/>
    </location>
</feature>
<dbReference type="EMBL" id="CP098805">
    <property type="protein sequence ID" value="USJ30816.1"/>
    <property type="molecule type" value="Genomic_DNA"/>
</dbReference>